<dbReference type="RefSeq" id="WP_131701166.1">
    <property type="nucleotide sequence ID" value="NZ_JACKUJ010000047.1"/>
</dbReference>
<evidence type="ECO:0000256" key="1">
    <source>
        <dbReference type="ARBA" id="ARBA00023015"/>
    </source>
</evidence>
<dbReference type="PRINTS" id="PR00455">
    <property type="entry name" value="HTHTETR"/>
</dbReference>
<dbReference type="GO" id="GO:0000976">
    <property type="term" value="F:transcription cis-regulatory region binding"/>
    <property type="evidence" value="ECO:0007669"/>
    <property type="project" value="TreeGrafter"/>
</dbReference>
<keyword evidence="3" id="KW-0804">Transcription</keyword>
<evidence type="ECO:0000259" key="5">
    <source>
        <dbReference type="PROSITE" id="PS50977"/>
    </source>
</evidence>
<dbReference type="PROSITE" id="PS01081">
    <property type="entry name" value="HTH_TETR_1"/>
    <property type="match status" value="1"/>
</dbReference>
<feature type="DNA-binding region" description="H-T-H motif" evidence="4">
    <location>
        <begin position="40"/>
        <end position="59"/>
    </location>
</feature>
<reference evidence="6 7" key="1">
    <citation type="submission" date="2018-09" db="EMBL/GenBank/DDBJ databases">
        <title>Metagenome Assembled Genomes from an Advanced Water Purification Facility.</title>
        <authorList>
            <person name="Stamps B.W."/>
            <person name="Spear J.R."/>
        </authorList>
    </citation>
    <scope>NUCLEOTIDE SEQUENCE [LARGE SCALE GENOMIC DNA]</scope>
    <source>
        <strain evidence="6">Bin_29_2</strain>
    </source>
</reference>
<dbReference type="AlphaFoldDB" id="A0A5C7YAY7"/>
<dbReference type="OrthoDB" id="4537491at2"/>
<evidence type="ECO:0000313" key="6">
    <source>
        <dbReference type="EMBL" id="TXI58756.1"/>
    </source>
</evidence>
<evidence type="ECO:0000313" key="7">
    <source>
        <dbReference type="Proteomes" id="UP000321797"/>
    </source>
</evidence>
<keyword evidence="1" id="KW-0805">Transcription regulation</keyword>
<organism evidence="6 7">
    <name type="scientific">Mycolicibacter arupensis</name>
    <dbReference type="NCBI Taxonomy" id="342002"/>
    <lineage>
        <taxon>Bacteria</taxon>
        <taxon>Bacillati</taxon>
        <taxon>Actinomycetota</taxon>
        <taxon>Actinomycetes</taxon>
        <taxon>Mycobacteriales</taxon>
        <taxon>Mycobacteriaceae</taxon>
        <taxon>Mycolicibacter</taxon>
    </lineage>
</organism>
<dbReference type="InterPro" id="IPR009057">
    <property type="entry name" value="Homeodomain-like_sf"/>
</dbReference>
<accession>A0A5C7YAY7</accession>
<dbReference type="InterPro" id="IPR023772">
    <property type="entry name" value="DNA-bd_HTH_TetR-type_CS"/>
</dbReference>
<dbReference type="InterPro" id="IPR049513">
    <property type="entry name" value="TetR_C_40"/>
</dbReference>
<dbReference type="Pfam" id="PF21306">
    <property type="entry name" value="TetR_C_40"/>
    <property type="match status" value="1"/>
</dbReference>
<dbReference type="SUPFAM" id="SSF46689">
    <property type="entry name" value="Homeodomain-like"/>
    <property type="match status" value="1"/>
</dbReference>
<dbReference type="EMBL" id="SSGD01000022">
    <property type="protein sequence ID" value="TXI58756.1"/>
    <property type="molecule type" value="Genomic_DNA"/>
</dbReference>
<dbReference type="GO" id="GO:0003700">
    <property type="term" value="F:DNA-binding transcription factor activity"/>
    <property type="evidence" value="ECO:0007669"/>
    <property type="project" value="TreeGrafter"/>
</dbReference>
<keyword evidence="2 4" id="KW-0238">DNA-binding</keyword>
<protein>
    <submittedName>
        <fullName evidence="6">TetR family transcriptional regulator</fullName>
    </submittedName>
</protein>
<name>A0A5C7YAY7_9MYCO</name>
<evidence type="ECO:0000256" key="2">
    <source>
        <dbReference type="ARBA" id="ARBA00023125"/>
    </source>
</evidence>
<dbReference type="Gene3D" id="1.10.357.10">
    <property type="entry name" value="Tetracycline Repressor, domain 2"/>
    <property type="match status" value="1"/>
</dbReference>
<dbReference type="Pfam" id="PF00440">
    <property type="entry name" value="TetR_N"/>
    <property type="match status" value="1"/>
</dbReference>
<evidence type="ECO:0000256" key="3">
    <source>
        <dbReference type="ARBA" id="ARBA00023163"/>
    </source>
</evidence>
<dbReference type="PANTHER" id="PTHR30055:SF234">
    <property type="entry name" value="HTH-TYPE TRANSCRIPTIONAL REGULATOR BETI"/>
    <property type="match status" value="1"/>
</dbReference>
<dbReference type="InterPro" id="IPR001647">
    <property type="entry name" value="HTH_TetR"/>
</dbReference>
<dbReference type="PANTHER" id="PTHR30055">
    <property type="entry name" value="HTH-TYPE TRANSCRIPTIONAL REGULATOR RUTR"/>
    <property type="match status" value="1"/>
</dbReference>
<dbReference type="InterPro" id="IPR050109">
    <property type="entry name" value="HTH-type_TetR-like_transc_reg"/>
</dbReference>
<gene>
    <name evidence="6" type="ORF">E6Q54_04785</name>
</gene>
<proteinExistence type="predicted"/>
<dbReference type="Proteomes" id="UP000321797">
    <property type="component" value="Unassembled WGS sequence"/>
</dbReference>
<evidence type="ECO:0000256" key="4">
    <source>
        <dbReference type="PROSITE-ProRule" id="PRU00335"/>
    </source>
</evidence>
<dbReference type="PROSITE" id="PS50977">
    <property type="entry name" value="HTH_TETR_2"/>
    <property type="match status" value="1"/>
</dbReference>
<feature type="domain" description="HTH tetR-type" evidence="5">
    <location>
        <begin position="17"/>
        <end position="77"/>
    </location>
</feature>
<sequence length="214" mass="22717">MPSSAGDARKRARLTPDQRRDHLIRTAIAMFAEEGVAATSILRLTQAAGVSNGIFYHYFSNKQELEDAVALVVLGDHVARLAEVQRSGSYSARIAIGAVGTMRAIAANRELGAIMTQYLEQHHDAARRSSVQIDDDVRAGVEAGEFDINGPRQLVVDILVATLAVGARAVLAGAEPDDTGEEVAAAHLRVLGVSRRRADGIAARARAMSGLSHG</sequence>
<comment type="caution">
    <text evidence="6">The sequence shown here is derived from an EMBL/GenBank/DDBJ whole genome shotgun (WGS) entry which is preliminary data.</text>
</comment>